<dbReference type="EMBL" id="WTZA01000002">
    <property type="protein sequence ID" value="MXO75995.1"/>
    <property type="molecule type" value="Genomic_DNA"/>
</dbReference>
<accession>A0A6I4TIW3</accession>
<feature type="region of interest" description="Disordered" evidence="1">
    <location>
        <begin position="65"/>
        <end position="86"/>
    </location>
</feature>
<sequence>MAFALAPPAQAQEEKPLSETCPNLTAEEIDGIENFKGEFAETAWYARAYCVSVEEAHRRIEIQLRGSIGPRTEPGPPPLPAAPDDSIGNLQGVLREKEPDTFAGLRIQHEPTYGVAVAFTRDAAATLAKYTSDPLFLPVERPGPTVIELRATQDRLVKDLSRLGISWFGAGSNEMTGTIRITLGQSADPIREAAARGEIDLPDYVVFEEPDPFPIPAPPVPPGDTRIKGFPQFAYRTDGMPRTLAGVPDVPARLTLRDGCLWLHPEGEEPKIAIWEKSQALDLTDPERVAVMNRFSGAKVFANSDVVLMGLQPGEEIPPAKANGADGCPGPYRVVRGITPREVWDSQRKQSALAERERALGSRVAAEADYAADMARLAELQAWRESRMTERGDVVAAIWIDEHQATAHVFHTDAVSLDALAPAALRPFVTGQVVPHGANALNAARDDIAAQLAALGLEAQITISEIEGYVGVRPEDVRAISDAAVAGRIHFPALVRLAMDNQSAIYWQDIPIRRDPEAVWYPLEAHPDFSAIRALVEQTPIMRPEPPRPGETDSRWVASKPSRAGSLQQTHFLVAYGQTLDRIQNLRRAGYDPIEALESMNGRATVEKRAVLATDIVIAEPVGIEMFHNGPDGFTSTVRWRIVETLSGAATPGSELRQRLASGERLNEAGERVYGQAMDEPVLLPGLPNSLEPGSRWVLHLNDALYRHSAYVQGGEGVARTEGRWFVSIPWMPPSRIDEDGIVRPVSLHPEPIALDELRERLAPIARALRIEEGERND</sequence>
<dbReference type="AlphaFoldDB" id="A0A6I4TIW3"/>
<evidence type="ECO:0000256" key="1">
    <source>
        <dbReference type="SAM" id="MobiDB-lite"/>
    </source>
</evidence>
<gene>
    <name evidence="2" type="ORF">GRI40_12290</name>
</gene>
<protein>
    <submittedName>
        <fullName evidence="2">Uncharacterized protein</fullName>
    </submittedName>
</protein>
<evidence type="ECO:0000313" key="2">
    <source>
        <dbReference type="EMBL" id="MXO75995.1"/>
    </source>
</evidence>
<evidence type="ECO:0000313" key="3">
    <source>
        <dbReference type="Proteomes" id="UP000439522"/>
    </source>
</evidence>
<comment type="caution">
    <text evidence="2">The sequence shown here is derived from an EMBL/GenBank/DDBJ whole genome shotgun (WGS) entry which is preliminary data.</text>
</comment>
<proteinExistence type="predicted"/>
<keyword evidence="3" id="KW-1185">Reference proteome</keyword>
<name>A0A6I4TIW3_9SPHN</name>
<organism evidence="2 3">
    <name type="scientific">Tsuneonella aeria</name>
    <dbReference type="NCBI Taxonomy" id="1837929"/>
    <lineage>
        <taxon>Bacteria</taxon>
        <taxon>Pseudomonadati</taxon>
        <taxon>Pseudomonadota</taxon>
        <taxon>Alphaproteobacteria</taxon>
        <taxon>Sphingomonadales</taxon>
        <taxon>Erythrobacteraceae</taxon>
        <taxon>Tsuneonella</taxon>
    </lineage>
</organism>
<dbReference type="Proteomes" id="UP000439522">
    <property type="component" value="Unassembled WGS sequence"/>
</dbReference>
<reference evidence="2 3" key="1">
    <citation type="submission" date="2019-12" db="EMBL/GenBank/DDBJ databases">
        <title>Genomic-based taxomic classification of the family Erythrobacteraceae.</title>
        <authorList>
            <person name="Xu L."/>
        </authorList>
    </citation>
    <scope>NUCLEOTIDE SEQUENCE [LARGE SCALE GENOMIC DNA]</scope>
    <source>
        <strain evidence="2 3">100921-2</strain>
    </source>
</reference>